<feature type="region of interest" description="Disordered" evidence="1">
    <location>
        <begin position="161"/>
        <end position="203"/>
    </location>
</feature>
<feature type="region of interest" description="Disordered" evidence="1">
    <location>
        <begin position="349"/>
        <end position="389"/>
    </location>
</feature>
<dbReference type="Proteomes" id="UP000308197">
    <property type="component" value="Unassembled WGS sequence"/>
</dbReference>
<organism evidence="3 4">
    <name type="scientific">Polyporus arcularius HHB13444</name>
    <dbReference type="NCBI Taxonomy" id="1314778"/>
    <lineage>
        <taxon>Eukaryota</taxon>
        <taxon>Fungi</taxon>
        <taxon>Dikarya</taxon>
        <taxon>Basidiomycota</taxon>
        <taxon>Agaricomycotina</taxon>
        <taxon>Agaricomycetes</taxon>
        <taxon>Polyporales</taxon>
        <taxon>Polyporaceae</taxon>
        <taxon>Polyporus</taxon>
    </lineage>
</organism>
<evidence type="ECO:0000313" key="4">
    <source>
        <dbReference type="Proteomes" id="UP000308197"/>
    </source>
</evidence>
<sequence length="702" mass="78686">MDSRFGQFTVHAFSKRVPGTLPTEEQRKKFKGADLSGVQTDEDIYSLMVQSINSVFAAASTKRLLVLDTAGHRARDVYNDTADAFDDAGRGIYHHNSTALKAIAFDEKCREKRKVDADAAAERSHAGRRSVHWLAIPIVVKHDIAHTAFYLDDSSETPRAAVRTSQQEYSAQASFSGNSSEQTTGSVAPDAPPPTDEHPPADASFEGFSAAPFIQESAQGKEALVQFTECLLNVFENQHRLFSYAIYVWRHRARLCIFDRGGAIVCDAFDWTTPHSPLHDFIWKVANMMPEGRVHLGYDPTVQSATKKDAAAFRAMVNDPAVHEMIRPFAKKAVSDGYPIHEVTIIPMNTPPDEGFPDDPFPPHPCPDSSVPACDPPPPASSQPAEPQPRSFLIGRAHCSTDTLMGRCTRGYIAYDIAEARLCFLKDLWRSYIPTHTRPEHVVYERMARCGVTGIPTVICGGDVGGMHSQATMTQNLLNRLRTKWIAPRVHYRIATVEIGLPLESFKNFKELALILLDALYAHHQAWKRAKVLHRDISVPNILINPHDRTGLLIDWDLSRVECELKSRESGGIGTWRFRSALSLRYPMKPHCLPDDLESFVHVFNYLVLKYHPVDLAVLHSFVASTYEEWGASRGIKLGGETKLSQFERVSPPYRVRRNNEALQNVINQIHQGCRKSYEGVDLDRMQTLYGVSLPWLEELPP</sequence>
<evidence type="ECO:0000313" key="3">
    <source>
        <dbReference type="EMBL" id="TFK81534.1"/>
    </source>
</evidence>
<dbReference type="STRING" id="1314778.A0A5C3NW12"/>
<accession>A0A5C3NW12</accession>
<dbReference type="InterPro" id="IPR011009">
    <property type="entry name" value="Kinase-like_dom_sf"/>
</dbReference>
<dbReference type="AlphaFoldDB" id="A0A5C3NW12"/>
<dbReference type="Gene3D" id="1.10.510.10">
    <property type="entry name" value="Transferase(Phosphotransferase) domain 1"/>
    <property type="match status" value="1"/>
</dbReference>
<evidence type="ECO:0000256" key="1">
    <source>
        <dbReference type="SAM" id="MobiDB-lite"/>
    </source>
</evidence>
<dbReference type="EMBL" id="ML211591">
    <property type="protein sequence ID" value="TFK81534.1"/>
    <property type="molecule type" value="Genomic_DNA"/>
</dbReference>
<reference evidence="3 4" key="1">
    <citation type="journal article" date="2019" name="Nat. Ecol. Evol.">
        <title>Megaphylogeny resolves global patterns of mushroom evolution.</title>
        <authorList>
            <person name="Varga T."/>
            <person name="Krizsan K."/>
            <person name="Foldi C."/>
            <person name="Dima B."/>
            <person name="Sanchez-Garcia M."/>
            <person name="Sanchez-Ramirez S."/>
            <person name="Szollosi G.J."/>
            <person name="Szarkandi J.G."/>
            <person name="Papp V."/>
            <person name="Albert L."/>
            <person name="Andreopoulos W."/>
            <person name="Angelini C."/>
            <person name="Antonin V."/>
            <person name="Barry K.W."/>
            <person name="Bougher N.L."/>
            <person name="Buchanan P."/>
            <person name="Buyck B."/>
            <person name="Bense V."/>
            <person name="Catcheside P."/>
            <person name="Chovatia M."/>
            <person name="Cooper J."/>
            <person name="Damon W."/>
            <person name="Desjardin D."/>
            <person name="Finy P."/>
            <person name="Geml J."/>
            <person name="Haridas S."/>
            <person name="Hughes K."/>
            <person name="Justo A."/>
            <person name="Karasinski D."/>
            <person name="Kautmanova I."/>
            <person name="Kiss B."/>
            <person name="Kocsube S."/>
            <person name="Kotiranta H."/>
            <person name="LaButti K.M."/>
            <person name="Lechner B.E."/>
            <person name="Liimatainen K."/>
            <person name="Lipzen A."/>
            <person name="Lukacs Z."/>
            <person name="Mihaltcheva S."/>
            <person name="Morgado L.N."/>
            <person name="Niskanen T."/>
            <person name="Noordeloos M.E."/>
            <person name="Ohm R.A."/>
            <person name="Ortiz-Santana B."/>
            <person name="Ovrebo C."/>
            <person name="Racz N."/>
            <person name="Riley R."/>
            <person name="Savchenko A."/>
            <person name="Shiryaev A."/>
            <person name="Soop K."/>
            <person name="Spirin V."/>
            <person name="Szebenyi C."/>
            <person name="Tomsovsky M."/>
            <person name="Tulloss R.E."/>
            <person name="Uehling J."/>
            <person name="Grigoriev I.V."/>
            <person name="Vagvolgyi C."/>
            <person name="Papp T."/>
            <person name="Martin F.M."/>
            <person name="Miettinen O."/>
            <person name="Hibbett D.S."/>
            <person name="Nagy L.G."/>
        </authorList>
    </citation>
    <scope>NUCLEOTIDE SEQUENCE [LARGE SCALE GENOMIC DNA]</scope>
    <source>
        <strain evidence="3 4">HHB13444</strain>
    </source>
</reference>
<proteinExistence type="predicted"/>
<keyword evidence="4" id="KW-1185">Reference proteome</keyword>
<protein>
    <recommendedName>
        <fullName evidence="2">Fungal-type protein kinase domain-containing protein</fullName>
    </recommendedName>
</protein>
<evidence type="ECO:0000259" key="2">
    <source>
        <dbReference type="Pfam" id="PF17667"/>
    </source>
</evidence>
<dbReference type="InParanoid" id="A0A5C3NW12"/>
<dbReference type="Pfam" id="PF17667">
    <property type="entry name" value="Pkinase_fungal"/>
    <property type="match status" value="2"/>
</dbReference>
<feature type="domain" description="Fungal-type protein kinase" evidence="2">
    <location>
        <begin position="392"/>
        <end position="607"/>
    </location>
</feature>
<feature type="compositionally biased region" description="Polar residues" evidence="1">
    <location>
        <begin position="163"/>
        <end position="186"/>
    </location>
</feature>
<feature type="non-terminal residue" evidence="3">
    <location>
        <position position="702"/>
    </location>
</feature>
<dbReference type="InterPro" id="IPR040976">
    <property type="entry name" value="Pkinase_fungal"/>
</dbReference>
<feature type="domain" description="Fungal-type protein kinase" evidence="2">
    <location>
        <begin position="218"/>
        <end position="310"/>
    </location>
</feature>
<name>A0A5C3NW12_9APHY</name>
<dbReference type="PANTHER" id="PTHR38248">
    <property type="entry name" value="FUNK1 6"/>
    <property type="match status" value="1"/>
</dbReference>
<dbReference type="PANTHER" id="PTHR38248:SF2">
    <property type="entry name" value="FUNK1 11"/>
    <property type="match status" value="1"/>
</dbReference>
<gene>
    <name evidence="3" type="ORF">K466DRAFT_450383</name>
</gene>
<dbReference type="SUPFAM" id="SSF56112">
    <property type="entry name" value="Protein kinase-like (PK-like)"/>
    <property type="match status" value="1"/>
</dbReference>